<gene>
    <name evidence="2" type="ORF">HERI1096_LOCUS35670</name>
</gene>
<reference evidence="2" key="1">
    <citation type="submission" date="2021-01" db="EMBL/GenBank/DDBJ databases">
        <authorList>
            <person name="Corre E."/>
            <person name="Pelletier E."/>
            <person name="Niang G."/>
            <person name="Scheremetjew M."/>
            <person name="Finn R."/>
            <person name="Kale V."/>
            <person name="Holt S."/>
            <person name="Cochrane G."/>
            <person name="Meng A."/>
            <person name="Brown T."/>
            <person name="Cohen L."/>
        </authorList>
    </citation>
    <scope>NUCLEOTIDE SEQUENCE</scope>
    <source>
        <strain evidence="2">CCMP281</strain>
    </source>
</reference>
<proteinExistence type="predicted"/>
<accession>A0A7S3BTR7</accession>
<protein>
    <submittedName>
        <fullName evidence="2">Uncharacterized protein</fullName>
    </submittedName>
</protein>
<dbReference type="AlphaFoldDB" id="A0A7S3BTR7"/>
<sequence length="110" mass="12308">MHIVVTCKASANHQLLTPPSAQGAARTRAQPLAVYEACTHRVRVESRSRTQSLLLQPSVSIPPVVTPRCQRAKYPSSDQGRPRQPRKVEQRRETQNGEEDVDKQQAALTR</sequence>
<evidence type="ECO:0000256" key="1">
    <source>
        <dbReference type="SAM" id="MobiDB-lite"/>
    </source>
</evidence>
<dbReference type="EMBL" id="HBHX01064410">
    <property type="protein sequence ID" value="CAE0145098.1"/>
    <property type="molecule type" value="Transcribed_RNA"/>
</dbReference>
<feature type="region of interest" description="Disordered" evidence="1">
    <location>
        <begin position="58"/>
        <end position="110"/>
    </location>
</feature>
<feature type="compositionally biased region" description="Basic and acidic residues" evidence="1">
    <location>
        <begin position="86"/>
        <end position="95"/>
    </location>
</feature>
<organism evidence="2">
    <name type="scientific">Haptolina ericina</name>
    <dbReference type="NCBI Taxonomy" id="156174"/>
    <lineage>
        <taxon>Eukaryota</taxon>
        <taxon>Haptista</taxon>
        <taxon>Haptophyta</taxon>
        <taxon>Prymnesiophyceae</taxon>
        <taxon>Prymnesiales</taxon>
        <taxon>Prymnesiaceae</taxon>
        <taxon>Haptolina</taxon>
    </lineage>
</organism>
<name>A0A7S3BTR7_9EUKA</name>
<evidence type="ECO:0000313" key="2">
    <source>
        <dbReference type="EMBL" id="CAE0145098.1"/>
    </source>
</evidence>